<protein>
    <submittedName>
        <fullName evidence="1">Uncharacterized protein</fullName>
    </submittedName>
</protein>
<name>A0AAE0YSS5_9GAST</name>
<dbReference type="Proteomes" id="UP001283361">
    <property type="component" value="Unassembled WGS sequence"/>
</dbReference>
<dbReference type="EMBL" id="JAWDGP010005611">
    <property type="protein sequence ID" value="KAK3755067.1"/>
    <property type="molecule type" value="Genomic_DNA"/>
</dbReference>
<reference evidence="1" key="1">
    <citation type="journal article" date="2023" name="G3 (Bethesda)">
        <title>A reference genome for the long-term kleptoplast-retaining sea slug Elysia crispata morphotype clarki.</title>
        <authorList>
            <person name="Eastman K.E."/>
            <person name="Pendleton A.L."/>
            <person name="Shaikh M.A."/>
            <person name="Suttiyut T."/>
            <person name="Ogas R."/>
            <person name="Tomko P."/>
            <person name="Gavelis G."/>
            <person name="Widhalm J.R."/>
            <person name="Wisecaver J.H."/>
        </authorList>
    </citation>
    <scope>NUCLEOTIDE SEQUENCE</scope>
    <source>
        <strain evidence="1">ECLA1</strain>
    </source>
</reference>
<gene>
    <name evidence="1" type="ORF">RRG08_039346</name>
</gene>
<comment type="caution">
    <text evidence="1">The sequence shown here is derived from an EMBL/GenBank/DDBJ whole genome shotgun (WGS) entry which is preliminary data.</text>
</comment>
<dbReference type="AlphaFoldDB" id="A0AAE0YSS5"/>
<sequence length="129" mass="14626">MLHFNSSAISDSISVLRPLTGVFKVGQVEINHDVAENIKKVLAHRLDKETRGQLDADVRLLSPTVSGHKYWSETSRLDKETRGQLDADVRLLSPTVSGHKYWSETRRLDKETRAKLDADVRLLSNCERT</sequence>
<accession>A0AAE0YSS5</accession>
<proteinExistence type="predicted"/>
<evidence type="ECO:0000313" key="2">
    <source>
        <dbReference type="Proteomes" id="UP001283361"/>
    </source>
</evidence>
<organism evidence="1 2">
    <name type="scientific">Elysia crispata</name>
    <name type="common">lettuce slug</name>
    <dbReference type="NCBI Taxonomy" id="231223"/>
    <lineage>
        <taxon>Eukaryota</taxon>
        <taxon>Metazoa</taxon>
        <taxon>Spiralia</taxon>
        <taxon>Lophotrochozoa</taxon>
        <taxon>Mollusca</taxon>
        <taxon>Gastropoda</taxon>
        <taxon>Heterobranchia</taxon>
        <taxon>Euthyneura</taxon>
        <taxon>Panpulmonata</taxon>
        <taxon>Sacoglossa</taxon>
        <taxon>Placobranchoidea</taxon>
        <taxon>Plakobranchidae</taxon>
        <taxon>Elysia</taxon>
    </lineage>
</organism>
<keyword evidence="2" id="KW-1185">Reference proteome</keyword>
<evidence type="ECO:0000313" key="1">
    <source>
        <dbReference type="EMBL" id="KAK3755067.1"/>
    </source>
</evidence>